<dbReference type="SUPFAM" id="SSF52980">
    <property type="entry name" value="Restriction endonuclease-like"/>
    <property type="match status" value="1"/>
</dbReference>
<keyword evidence="2" id="KW-0489">Methyltransferase</keyword>
<organism evidence="2 3">
    <name type="scientific">Glaesserella parasuis serovar 5 (strain SH0165)</name>
    <name type="common">Haemophilus parasuis</name>
    <dbReference type="NCBI Taxonomy" id="557723"/>
    <lineage>
        <taxon>Bacteria</taxon>
        <taxon>Pseudomonadati</taxon>
        <taxon>Pseudomonadota</taxon>
        <taxon>Gammaproteobacteria</taxon>
        <taxon>Pasteurellales</taxon>
        <taxon>Pasteurellaceae</taxon>
        <taxon>Glaesserella</taxon>
    </lineage>
</organism>
<name>B8F828_GLAP5</name>
<dbReference type="InterPro" id="IPR047216">
    <property type="entry name" value="Endonuclease_DUF559_bact"/>
</dbReference>
<dbReference type="GeneID" id="66617839"/>
<dbReference type="STRING" id="557723.HAPS_2012"/>
<dbReference type="InterPro" id="IPR007569">
    <property type="entry name" value="DUF559"/>
</dbReference>
<reference evidence="2 3" key="1">
    <citation type="journal article" date="2009" name="J. Bacteriol.">
        <title>Complete genome sequence of Haemophilus parasuis SH0165.</title>
        <authorList>
            <person name="Yue M."/>
            <person name="Yang F."/>
            <person name="Yang J."/>
            <person name="Bei W."/>
            <person name="Cai X."/>
            <person name="Chen L."/>
            <person name="Dong J."/>
            <person name="Zhou R."/>
            <person name="Jin M."/>
            <person name="Jin Q."/>
            <person name="Chen H."/>
        </authorList>
    </citation>
    <scope>NUCLEOTIDE SEQUENCE [LARGE SCALE GENOMIC DNA]</scope>
    <source>
        <strain evidence="2 3">SH0165</strain>
    </source>
</reference>
<keyword evidence="3" id="KW-1185">Reference proteome</keyword>
<dbReference type="RefSeq" id="WP_015940027.1">
    <property type="nucleotide sequence ID" value="NC_011852.1"/>
</dbReference>
<proteinExistence type="predicted"/>
<feature type="domain" description="DUF559" evidence="1">
    <location>
        <begin position="12"/>
        <end position="119"/>
    </location>
</feature>
<dbReference type="InterPro" id="IPR011335">
    <property type="entry name" value="Restrct_endonuc-II-like"/>
</dbReference>
<dbReference type="Gene3D" id="3.40.960.10">
    <property type="entry name" value="VSR Endonuclease"/>
    <property type="match status" value="1"/>
</dbReference>
<dbReference type="GO" id="GO:0008168">
    <property type="term" value="F:methyltransferase activity"/>
    <property type="evidence" value="ECO:0007669"/>
    <property type="project" value="UniProtKB-KW"/>
</dbReference>
<dbReference type="CDD" id="cd01038">
    <property type="entry name" value="Endonuclease_DUF559"/>
    <property type="match status" value="1"/>
</dbReference>
<protein>
    <submittedName>
        <fullName evidence="2">DNA methyltransferase</fullName>
    </submittedName>
</protein>
<gene>
    <name evidence="2" type="ordered locus">HAPS_2012</name>
</gene>
<accession>B8F828</accession>
<dbReference type="AlphaFoldDB" id="B8F828"/>
<keyword evidence="2" id="KW-0808">Transferase</keyword>
<dbReference type="EMBL" id="CP001321">
    <property type="protein sequence ID" value="ACL33480.1"/>
    <property type="molecule type" value="Genomic_DNA"/>
</dbReference>
<evidence type="ECO:0000313" key="3">
    <source>
        <dbReference type="Proteomes" id="UP000006743"/>
    </source>
</evidence>
<dbReference type="Pfam" id="PF04480">
    <property type="entry name" value="DUF559"/>
    <property type="match status" value="1"/>
</dbReference>
<dbReference type="GO" id="GO:0032259">
    <property type="term" value="P:methylation"/>
    <property type="evidence" value="ECO:0007669"/>
    <property type="project" value="UniProtKB-KW"/>
</dbReference>
<dbReference type="PANTHER" id="PTHR38590:SF1">
    <property type="entry name" value="BLL0828 PROTEIN"/>
    <property type="match status" value="1"/>
</dbReference>
<dbReference type="KEGG" id="hap:HAPS_2012"/>
<dbReference type="Proteomes" id="UP000006743">
    <property type="component" value="Chromosome"/>
</dbReference>
<sequence>MKKYRKSETENLSKYKKQLRKNMTFEEVLLWQKIRNKQLSDFKIRRQVVIGQYIVDFVCLSQKLIIEIDGSQHFEPEAQKYDEQRTAYFKTLGFRVLRFTNAEIKKGLDEVLDCIYVHLQT</sequence>
<dbReference type="HOGENOM" id="CLU_107928_1_0_6"/>
<evidence type="ECO:0000313" key="2">
    <source>
        <dbReference type="EMBL" id="ACL33480.1"/>
    </source>
</evidence>
<evidence type="ECO:0000259" key="1">
    <source>
        <dbReference type="Pfam" id="PF04480"/>
    </source>
</evidence>
<dbReference type="PANTHER" id="PTHR38590">
    <property type="entry name" value="BLL0828 PROTEIN"/>
    <property type="match status" value="1"/>
</dbReference>
<dbReference type="PATRIC" id="fig|557723.8.peg.2002"/>